<dbReference type="PANTHER" id="PTHR20931">
    <property type="entry name" value="TETRATRICOPEPTIDE REPEAT PROTEIN 30"/>
    <property type="match status" value="1"/>
</dbReference>
<keyword evidence="1" id="KW-0677">Repeat</keyword>
<accession>A0A443Q9K9</accession>
<dbReference type="VEuPathDB" id="VectorBase:LDEU014543"/>
<dbReference type="STRING" id="299467.A0A443Q9K9"/>
<evidence type="ECO:0000256" key="2">
    <source>
        <dbReference type="ARBA" id="ARBA00022803"/>
    </source>
</evidence>
<keyword evidence="3" id="KW-0970">Cilium biogenesis/degradation</keyword>
<keyword evidence="5" id="KW-1185">Reference proteome</keyword>
<dbReference type="OrthoDB" id="10249577at2759"/>
<evidence type="ECO:0000256" key="1">
    <source>
        <dbReference type="ARBA" id="ARBA00022737"/>
    </source>
</evidence>
<dbReference type="InterPro" id="IPR039941">
    <property type="entry name" value="TT30"/>
</dbReference>
<keyword evidence="3" id="KW-0966">Cell projection</keyword>
<keyword evidence="3" id="KW-0969">Cilium</keyword>
<evidence type="ECO:0000256" key="3">
    <source>
        <dbReference type="RuleBase" id="RU367070"/>
    </source>
</evidence>
<protein>
    <recommendedName>
        <fullName evidence="3">Tetratricopeptide repeat protein 30</fullName>
    </recommendedName>
</protein>
<comment type="subcellular location">
    <subcellularLocation>
        <location evidence="3">Cell projection</location>
        <location evidence="3">Cilium</location>
    </subcellularLocation>
</comment>
<dbReference type="Proteomes" id="UP000288716">
    <property type="component" value="Unassembled WGS sequence"/>
</dbReference>
<dbReference type="GO" id="GO:0042073">
    <property type="term" value="P:intraciliary transport"/>
    <property type="evidence" value="ECO:0007669"/>
    <property type="project" value="UniProtKB-UniRule"/>
</dbReference>
<organism evidence="4 5">
    <name type="scientific">Leptotrombidium deliense</name>
    <dbReference type="NCBI Taxonomy" id="299467"/>
    <lineage>
        <taxon>Eukaryota</taxon>
        <taxon>Metazoa</taxon>
        <taxon>Ecdysozoa</taxon>
        <taxon>Arthropoda</taxon>
        <taxon>Chelicerata</taxon>
        <taxon>Arachnida</taxon>
        <taxon>Acari</taxon>
        <taxon>Acariformes</taxon>
        <taxon>Trombidiformes</taxon>
        <taxon>Prostigmata</taxon>
        <taxon>Anystina</taxon>
        <taxon>Parasitengona</taxon>
        <taxon>Trombiculoidea</taxon>
        <taxon>Trombiculidae</taxon>
        <taxon>Leptotrombidium</taxon>
    </lineage>
</organism>
<comment type="similarity">
    <text evidence="3">Belongs to the TTC30/dfy-1/fleer family.</text>
</comment>
<keyword evidence="2 3" id="KW-0802">TPR repeat</keyword>
<evidence type="ECO:0000313" key="5">
    <source>
        <dbReference type="Proteomes" id="UP000288716"/>
    </source>
</evidence>
<gene>
    <name evidence="4" type="ORF">B4U80_02259</name>
</gene>
<proteinExistence type="inferred from homology"/>
<dbReference type="AlphaFoldDB" id="A0A443Q9K9"/>
<dbReference type="EMBL" id="NCKV01062409">
    <property type="protein sequence ID" value="RWR99720.1"/>
    <property type="molecule type" value="Genomic_DNA"/>
</dbReference>
<dbReference type="GO" id="GO:0005879">
    <property type="term" value="C:axonemal microtubule"/>
    <property type="evidence" value="ECO:0007669"/>
    <property type="project" value="UniProtKB-UniRule"/>
</dbReference>
<dbReference type="GO" id="GO:0120170">
    <property type="term" value="F:intraciliary transport particle B binding"/>
    <property type="evidence" value="ECO:0007669"/>
    <property type="project" value="TreeGrafter"/>
</dbReference>
<sequence length="69" mass="8215">MSKHTIMLRDNVIQECVQFLEHCELYGRNIPAVIEQPLEEERMHIGKNTVTYESRQLRALIYEIIGWNI</sequence>
<dbReference type="GO" id="GO:0030992">
    <property type="term" value="C:intraciliary transport particle B"/>
    <property type="evidence" value="ECO:0007669"/>
    <property type="project" value="TreeGrafter"/>
</dbReference>
<comment type="caution">
    <text evidence="4">The sequence shown here is derived from an EMBL/GenBank/DDBJ whole genome shotgun (WGS) entry which is preliminary data.</text>
</comment>
<evidence type="ECO:0000313" key="4">
    <source>
        <dbReference type="EMBL" id="RWR99720.1"/>
    </source>
</evidence>
<dbReference type="PANTHER" id="PTHR20931:SF0">
    <property type="entry name" value="TETRATRICOPEPTIDE REPEAT PROTEIN 30"/>
    <property type="match status" value="1"/>
</dbReference>
<reference evidence="4 5" key="1">
    <citation type="journal article" date="2018" name="Gigascience">
        <title>Genomes of trombidid mites reveal novel predicted allergens and laterally-transferred genes associated with secondary metabolism.</title>
        <authorList>
            <person name="Dong X."/>
            <person name="Chaisiri K."/>
            <person name="Xia D."/>
            <person name="Armstrong S.D."/>
            <person name="Fang Y."/>
            <person name="Donnelly M.J."/>
            <person name="Kadowaki T."/>
            <person name="McGarry J.W."/>
            <person name="Darby A.C."/>
            <person name="Makepeace B.L."/>
        </authorList>
    </citation>
    <scope>NUCLEOTIDE SEQUENCE [LARGE SCALE GENOMIC DNA]</scope>
    <source>
        <strain evidence="4">UoL-UT</strain>
    </source>
</reference>
<name>A0A443Q9K9_9ACAR</name>
<comment type="function">
    <text evidence="3">Required for polyglutamylation of axonemal tubulin. Plays a role in anterograde intraflagellar transport (IFT), the process by which cilia precursors are transported from the base of the cilium to the site of their incorporation at the tip.</text>
</comment>